<protein>
    <submittedName>
        <fullName evidence="1">Uncharacterized protein</fullName>
    </submittedName>
</protein>
<evidence type="ECO:0000313" key="1">
    <source>
        <dbReference type="EMBL" id="DAF90878.1"/>
    </source>
</evidence>
<sequence>MKEMRKPTYDQFRKLLTEVYDEDFVQRIGETDEDLEDYLSRTDEITYGDYNNNGHLIIWFTDLYCDQKDKAQPDLKYDCDTDEFIEVDELAEYGEGATYVTEKNLHDYIQKSNVPLKYIAVATNTSYTQLYNLDSDIQMKYDEWHPIVECIDNYVEEPMPKKPDYEAFRDVLDEANYQGYSEEKYPNDSDIDNYLNSSDELSYFRCKGDTIIFYAEENGQVVILNMTYDDMKCEEF</sequence>
<proteinExistence type="predicted"/>
<reference evidence="1" key="1">
    <citation type="journal article" date="2021" name="Proc. Natl. Acad. Sci. U.S.A.">
        <title>A Catalog of Tens of Thousands of Viruses from Human Metagenomes Reveals Hidden Associations with Chronic Diseases.</title>
        <authorList>
            <person name="Tisza M.J."/>
            <person name="Buck C.B."/>
        </authorList>
    </citation>
    <scope>NUCLEOTIDE SEQUENCE</scope>
    <source>
        <strain evidence="1">CtnMR5</strain>
    </source>
</reference>
<accession>A0A8S5U909</accession>
<organism evidence="1">
    <name type="scientific">Siphoviridae sp. ctnMR5</name>
    <dbReference type="NCBI Taxonomy" id="2825658"/>
    <lineage>
        <taxon>Viruses</taxon>
        <taxon>Duplodnaviria</taxon>
        <taxon>Heunggongvirae</taxon>
        <taxon>Uroviricota</taxon>
        <taxon>Caudoviricetes</taxon>
    </lineage>
</organism>
<dbReference type="EMBL" id="BK016039">
    <property type="protein sequence ID" value="DAF90878.1"/>
    <property type="molecule type" value="Genomic_DNA"/>
</dbReference>
<name>A0A8S5U909_9CAUD</name>